<dbReference type="PANTHER" id="PTHR22550">
    <property type="entry name" value="SPORE GERMINATION PROTEIN"/>
    <property type="match status" value="1"/>
</dbReference>
<protein>
    <submittedName>
        <fullName evidence="4">Spore germination protein KA</fullName>
    </submittedName>
</protein>
<reference evidence="4 5" key="1">
    <citation type="submission" date="2016-10" db="EMBL/GenBank/DDBJ databases">
        <authorList>
            <person name="de Groot N.N."/>
        </authorList>
    </citation>
    <scope>NUCLEOTIDE SEQUENCE [LARGE SCALE GENOMIC DNA]</scope>
    <source>
        <strain evidence="4 5">DSM 18978</strain>
    </source>
</reference>
<feature type="transmembrane region" description="Helical" evidence="3">
    <location>
        <begin position="364"/>
        <end position="382"/>
    </location>
</feature>
<dbReference type="GO" id="GO:0009847">
    <property type="term" value="P:spore germination"/>
    <property type="evidence" value="ECO:0007669"/>
    <property type="project" value="InterPro"/>
</dbReference>
<feature type="transmembrane region" description="Helical" evidence="3">
    <location>
        <begin position="442"/>
        <end position="468"/>
    </location>
</feature>
<keyword evidence="3" id="KW-1133">Transmembrane helix</keyword>
<evidence type="ECO:0000313" key="5">
    <source>
        <dbReference type="Proteomes" id="UP000198636"/>
    </source>
</evidence>
<comment type="similarity">
    <text evidence="1">Belongs to the GerABKA family.</text>
</comment>
<evidence type="ECO:0000256" key="2">
    <source>
        <dbReference type="ARBA" id="ARBA00023136"/>
    </source>
</evidence>
<keyword evidence="5" id="KW-1185">Reference proteome</keyword>
<dbReference type="AlphaFoldDB" id="A0A1G5EYS0"/>
<feature type="transmembrane region" description="Helical" evidence="3">
    <location>
        <begin position="322"/>
        <end position="344"/>
    </location>
</feature>
<evidence type="ECO:0000256" key="3">
    <source>
        <dbReference type="SAM" id="Phobius"/>
    </source>
</evidence>
<dbReference type="OrthoDB" id="9772630at2"/>
<name>A0A1G5EYS0_9FIRM</name>
<dbReference type="InterPro" id="IPR050768">
    <property type="entry name" value="UPF0353/GerABKA_families"/>
</dbReference>
<gene>
    <name evidence="4" type="ORF">SAMN03080606_01273</name>
</gene>
<keyword evidence="3" id="KW-0812">Transmembrane</keyword>
<sequence>MLRRIMGLLQYFKYKPKRHIHSDTSVLQYGDAIPTTLKELISKLKLIMNNDGDLVIRSFKLSAINCSEGILVYINGLTDKKSIELNVLKPLMAEAQENKMKYLKNNRKVIDIIINEIIQSLNCSTENSLDKIIEKLLGGSTILFLQDEKTAIIIDAKKWDTRGVNEPDTESVVRGPREGFNEDLITNITLIRRKVKSAKLKFEETKLGRFSKTRIVICYFEGIADKYIINELKGRLERIEIDAILESGYIEQFIEDHPLSPFPTVSNSEKPDVVVGKLLEGRVAVLCDGTPFVLLVPRVFIENLQVSEDYYTRPLYATILRILRLLALFITTTLPALYVAVQTFHHEIIPFRLFIAITAVREGIPMPTFFEALMMVIIFELIKEAGLRMPKPVGQAVSIVGAIVLGQATVEAGIASPLMVIVIALTAITGFIVPPLDGTVFFLRICLLIAGSILGFYGIIFALVVIFIHMCNMKSFGVEFLSPLAPISDGLKDTYIRPPLWSLLFDNTKFRALEDHNPTEE</sequence>
<dbReference type="Proteomes" id="UP000198636">
    <property type="component" value="Unassembled WGS sequence"/>
</dbReference>
<organism evidence="4 5">
    <name type="scientific">Alkaliphilus peptidifermentans DSM 18978</name>
    <dbReference type="NCBI Taxonomy" id="1120976"/>
    <lineage>
        <taxon>Bacteria</taxon>
        <taxon>Bacillati</taxon>
        <taxon>Bacillota</taxon>
        <taxon>Clostridia</taxon>
        <taxon>Peptostreptococcales</taxon>
        <taxon>Natronincolaceae</taxon>
        <taxon>Alkaliphilus</taxon>
    </lineage>
</organism>
<dbReference type="RefSeq" id="WP_091541276.1">
    <property type="nucleotide sequence ID" value="NZ_FMUS01000006.1"/>
</dbReference>
<dbReference type="InterPro" id="IPR004995">
    <property type="entry name" value="Spore_Ger"/>
</dbReference>
<proteinExistence type="inferred from homology"/>
<dbReference type="PIRSF" id="PIRSF005690">
    <property type="entry name" value="GerBA"/>
    <property type="match status" value="1"/>
</dbReference>
<dbReference type="STRING" id="1120976.SAMN03080606_01273"/>
<dbReference type="GO" id="GO:0016020">
    <property type="term" value="C:membrane"/>
    <property type="evidence" value="ECO:0007669"/>
    <property type="project" value="InterPro"/>
</dbReference>
<evidence type="ECO:0000256" key="1">
    <source>
        <dbReference type="ARBA" id="ARBA00005278"/>
    </source>
</evidence>
<dbReference type="PANTHER" id="PTHR22550:SF5">
    <property type="entry name" value="LEUCINE ZIPPER PROTEIN 4"/>
    <property type="match status" value="1"/>
</dbReference>
<evidence type="ECO:0000313" key="4">
    <source>
        <dbReference type="EMBL" id="SCY32112.1"/>
    </source>
</evidence>
<keyword evidence="2 3" id="KW-0472">Membrane</keyword>
<accession>A0A1G5EYS0</accession>
<dbReference type="Pfam" id="PF03323">
    <property type="entry name" value="GerA"/>
    <property type="match status" value="1"/>
</dbReference>
<feature type="transmembrane region" description="Helical" evidence="3">
    <location>
        <begin position="418"/>
        <end position="436"/>
    </location>
</feature>
<dbReference type="EMBL" id="FMUS01000006">
    <property type="protein sequence ID" value="SCY32112.1"/>
    <property type="molecule type" value="Genomic_DNA"/>
</dbReference>